<name>A0ACC6Q2J0_9ACTN</name>
<proteinExistence type="predicted"/>
<keyword evidence="2" id="KW-1185">Reference proteome</keyword>
<evidence type="ECO:0000313" key="2">
    <source>
        <dbReference type="Proteomes" id="UP001377168"/>
    </source>
</evidence>
<evidence type="ECO:0000313" key="1">
    <source>
        <dbReference type="EMBL" id="MEJ8637809.1"/>
    </source>
</evidence>
<organism evidence="1 2">
    <name type="scientific">Streptomyces achmelvichensis</name>
    <dbReference type="NCBI Taxonomy" id="3134111"/>
    <lineage>
        <taxon>Bacteria</taxon>
        <taxon>Bacillati</taxon>
        <taxon>Actinomycetota</taxon>
        <taxon>Actinomycetes</taxon>
        <taxon>Kitasatosporales</taxon>
        <taxon>Streptomycetaceae</taxon>
        <taxon>Streptomyces</taxon>
    </lineage>
</organism>
<accession>A0ACC6Q2J0</accession>
<dbReference type="Proteomes" id="UP001377168">
    <property type="component" value="Unassembled WGS sequence"/>
</dbReference>
<comment type="caution">
    <text evidence="1">The sequence shown here is derived from an EMBL/GenBank/DDBJ whole genome shotgun (WGS) entry which is preliminary data.</text>
</comment>
<protein>
    <submittedName>
        <fullName evidence="1">Uncharacterized protein</fullName>
    </submittedName>
</protein>
<reference evidence="1" key="1">
    <citation type="submission" date="2024-03" db="EMBL/GenBank/DDBJ databases">
        <title>Novel Streptomyces species of biotechnological and ecological value are a feature of Machair soil.</title>
        <authorList>
            <person name="Prole J.R."/>
            <person name="Goodfellow M."/>
            <person name="Allenby N."/>
            <person name="Ward A.C."/>
        </authorList>
    </citation>
    <scope>NUCLEOTIDE SEQUENCE</scope>
    <source>
        <strain evidence="1">MS2.AVA.5</strain>
    </source>
</reference>
<sequence>MLEAEGGGGSTSGGSDLERGVGALQRFQSRVISLLQELEEGAAGKSKVAAQTVPRSSFSGSGMTFGEAEGFFHQYSRVHTELVSLSKSLGDQIEMLRIAVRGAEVGFDNLEENLRRRFHSIQARIQEQQERAAEQAKHDKAKGEPNGAPAVPAKGYKKDLG</sequence>
<gene>
    <name evidence="1" type="ORF">WKI67_31075</name>
</gene>
<dbReference type="EMBL" id="JBBKAJ010000022">
    <property type="protein sequence ID" value="MEJ8637809.1"/>
    <property type="molecule type" value="Genomic_DNA"/>
</dbReference>